<keyword evidence="1" id="KW-1133">Transmembrane helix</keyword>
<feature type="transmembrane region" description="Helical" evidence="1">
    <location>
        <begin position="171"/>
        <end position="193"/>
    </location>
</feature>
<dbReference type="AlphaFoldDB" id="A0A537LQT9"/>
<feature type="transmembrane region" description="Helical" evidence="1">
    <location>
        <begin position="239"/>
        <end position="259"/>
    </location>
</feature>
<dbReference type="Proteomes" id="UP000315217">
    <property type="component" value="Unassembled WGS sequence"/>
</dbReference>
<evidence type="ECO:0000256" key="1">
    <source>
        <dbReference type="SAM" id="Phobius"/>
    </source>
</evidence>
<dbReference type="EMBL" id="VBAI01000119">
    <property type="protein sequence ID" value="TMJ10356.1"/>
    <property type="molecule type" value="Genomic_DNA"/>
</dbReference>
<proteinExistence type="predicted"/>
<gene>
    <name evidence="2" type="ORF">E6G98_07635</name>
</gene>
<name>A0A537LQT9_9BACT</name>
<feature type="transmembrane region" description="Helical" evidence="1">
    <location>
        <begin position="78"/>
        <end position="98"/>
    </location>
</feature>
<keyword evidence="1" id="KW-0472">Membrane</keyword>
<feature type="transmembrane region" description="Helical" evidence="1">
    <location>
        <begin position="214"/>
        <end position="233"/>
    </location>
</feature>
<protein>
    <submittedName>
        <fullName evidence="2">Uncharacterized protein</fullName>
    </submittedName>
</protein>
<keyword evidence="1" id="KW-0812">Transmembrane</keyword>
<accession>A0A537LQT9</accession>
<feature type="transmembrane region" description="Helical" evidence="1">
    <location>
        <begin position="53"/>
        <end position="72"/>
    </location>
</feature>
<sequence length="285" mass="31019">MEQIVGSKQNCAHEAKLGSERTRVNAEEARLGAWQVFAQDLILASRAWRNAPLLPVSSVIITLGSSALIRTLTAPDSYPLLVAATILMSVALAGWFGTERIWYLRAYRGKGIRPVELWTLTRAFTLRYLGLGLLVFVPILVVLQVVVLWLVRSALVGNQPLPGESTIRTTTIAMFLLNVPVDVFLTFVTPALAYTTRGIRMALGIGWRMLRDEWPRSAGYALVPPLAVLISLQTLPESVLGKIGGLVLSGVGVLLNLWFKGATAAFYLRRYDVNDSGAASSPTGS</sequence>
<reference evidence="2 3" key="1">
    <citation type="journal article" date="2019" name="Nat. Microbiol.">
        <title>Mediterranean grassland soil C-N compound turnover is dependent on rainfall and depth, and is mediated by genomically divergent microorganisms.</title>
        <authorList>
            <person name="Diamond S."/>
            <person name="Andeer P.F."/>
            <person name="Li Z."/>
            <person name="Crits-Christoph A."/>
            <person name="Burstein D."/>
            <person name="Anantharaman K."/>
            <person name="Lane K.R."/>
            <person name="Thomas B.C."/>
            <person name="Pan C."/>
            <person name="Northen T.R."/>
            <person name="Banfield J.F."/>
        </authorList>
    </citation>
    <scope>NUCLEOTIDE SEQUENCE [LARGE SCALE GENOMIC DNA]</scope>
    <source>
        <strain evidence="2">NP_1</strain>
    </source>
</reference>
<comment type="caution">
    <text evidence="2">The sequence shown here is derived from an EMBL/GenBank/DDBJ whole genome shotgun (WGS) entry which is preliminary data.</text>
</comment>
<evidence type="ECO:0000313" key="2">
    <source>
        <dbReference type="EMBL" id="TMJ10356.1"/>
    </source>
</evidence>
<evidence type="ECO:0000313" key="3">
    <source>
        <dbReference type="Proteomes" id="UP000315217"/>
    </source>
</evidence>
<feature type="transmembrane region" description="Helical" evidence="1">
    <location>
        <begin position="128"/>
        <end position="151"/>
    </location>
</feature>
<organism evidence="2 3">
    <name type="scientific">Candidatus Segetimicrobium genomatis</name>
    <dbReference type="NCBI Taxonomy" id="2569760"/>
    <lineage>
        <taxon>Bacteria</taxon>
        <taxon>Bacillati</taxon>
        <taxon>Candidatus Sysuimicrobiota</taxon>
        <taxon>Candidatus Sysuimicrobiia</taxon>
        <taxon>Candidatus Sysuimicrobiales</taxon>
        <taxon>Candidatus Segetimicrobiaceae</taxon>
        <taxon>Candidatus Segetimicrobium</taxon>
    </lineage>
</organism>